<dbReference type="GO" id="GO:0006914">
    <property type="term" value="P:autophagy"/>
    <property type="evidence" value="ECO:0007669"/>
    <property type="project" value="TreeGrafter"/>
</dbReference>
<name>A0AAD9FWK6_PAPLA</name>
<gene>
    <name evidence="8" type="ORF">DB88DRAFT_515871</name>
</gene>
<evidence type="ECO:0000256" key="5">
    <source>
        <dbReference type="SAM" id="MobiDB-lite"/>
    </source>
</evidence>
<feature type="repeat" description="CHCR" evidence="4">
    <location>
        <begin position="747"/>
        <end position="911"/>
    </location>
</feature>
<comment type="similarity">
    <text evidence="3">Belongs to the VAM6/VPS39 family.</text>
</comment>
<comment type="subcellular location">
    <subcellularLocation>
        <location evidence="1">Endomembrane system</location>
        <topology evidence="1">Peripheral membrane protein</topology>
    </subcellularLocation>
</comment>
<dbReference type="GO" id="GO:0000329">
    <property type="term" value="C:fungal-type vacuole membrane"/>
    <property type="evidence" value="ECO:0007669"/>
    <property type="project" value="TreeGrafter"/>
</dbReference>
<dbReference type="GO" id="GO:0006886">
    <property type="term" value="P:intracellular protein transport"/>
    <property type="evidence" value="ECO:0007669"/>
    <property type="project" value="UniProtKB-UniRule"/>
</dbReference>
<reference evidence="8" key="1">
    <citation type="submission" date="2023-02" db="EMBL/GenBank/DDBJ databases">
        <title>Identification and recombinant expression of a fungal hydrolase from Papiliotrema laurentii that hydrolyzes apple cutin and clears colloidal polyester polyurethane.</title>
        <authorList>
            <consortium name="DOE Joint Genome Institute"/>
            <person name="Roman V.A."/>
            <person name="Bojanowski C."/>
            <person name="Crable B.R."/>
            <person name="Wagner D.N."/>
            <person name="Hung C.S."/>
            <person name="Nadeau L.J."/>
            <person name="Schratz L."/>
            <person name="Haridas S."/>
            <person name="Pangilinan J."/>
            <person name="Lipzen A."/>
            <person name="Na H."/>
            <person name="Yan M."/>
            <person name="Ng V."/>
            <person name="Grigoriev I.V."/>
            <person name="Spatafora J.W."/>
            <person name="Barlow D."/>
            <person name="Biffinger J."/>
            <person name="Kelley-Loughnane N."/>
            <person name="Varaljay V.A."/>
            <person name="Crookes-Goodson W.J."/>
        </authorList>
    </citation>
    <scope>NUCLEOTIDE SEQUENCE</scope>
    <source>
        <strain evidence="8">5307AH</strain>
    </source>
</reference>
<protein>
    <recommendedName>
        <fullName evidence="10">CNH domain-containing protein</fullName>
    </recommendedName>
</protein>
<dbReference type="PANTHER" id="PTHR12894:SF49">
    <property type="entry name" value="VAM6_VPS39-LIKE PROTEIN"/>
    <property type="match status" value="1"/>
</dbReference>
<evidence type="ECO:0008006" key="10">
    <source>
        <dbReference type="Google" id="ProtNLM"/>
    </source>
</evidence>
<dbReference type="Pfam" id="PF10366">
    <property type="entry name" value="Vps39_1"/>
    <property type="match status" value="1"/>
</dbReference>
<keyword evidence="9" id="KW-1185">Reference proteome</keyword>
<evidence type="ECO:0000256" key="2">
    <source>
        <dbReference type="ARBA" id="ARBA00023136"/>
    </source>
</evidence>
<accession>A0AAD9FWK6</accession>
<dbReference type="AlphaFoldDB" id="A0AAD9FWK6"/>
<dbReference type="GO" id="GO:0034058">
    <property type="term" value="P:endosomal vesicle fusion"/>
    <property type="evidence" value="ECO:0007669"/>
    <property type="project" value="TreeGrafter"/>
</dbReference>
<dbReference type="PANTHER" id="PTHR12894">
    <property type="entry name" value="CNH DOMAIN CONTAINING"/>
    <property type="match status" value="1"/>
</dbReference>
<proteinExistence type="inferred from homology"/>
<dbReference type="PROSITE" id="PS50236">
    <property type="entry name" value="CHCR"/>
    <property type="match status" value="1"/>
</dbReference>
<feature type="compositionally biased region" description="Basic and acidic residues" evidence="5">
    <location>
        <begin position="232"/>
        <end position="241"/>
    </location>
</feature>
<dbReference type="InterPro" id="IPR019453">
    <property type="entry name" value="VPS39/TGFA1_Znf"/>
</dbReference>
<keyword evidence="2" id="KW-0472">Membrane</keyword>
<dbReference type="InterPro" id="IPR019452">
    <property type="entry name" value="VPS39/TGF_beta_rcpt-assoc_1"/>
</dbReference>
<dbReference type="InterPro" id="IPR032914">
    <property type="entry name" value="Vam6/VPS39/TRAP1"/>
</dbReference>
<dbReference type="Proteomes" id="UP001182556">
    <property type="component" value="Unassembled WGS sequence"/>
</dbReference>
<feature type="region of interest" description="Disordered" evidence="5">
    <location>
        <begin position="231"/>
        <end position="253"/>
    </location>
</feature>
<feature type="domain" description="Vacuolar sorting protein 39/Transforming growth factor beta receptor-associated" evidence="6">
    <location>
        <begin position="635"/>
        <end position="735"/>
    </location>
</feature>
<dbReference type="Pfam" id="PF10367">
    <property type="entry name" value="zf-Vps39_C"/>
    <property type="match status" value="1"/>
</dbReference>
<evidence type="ECO:0000256" key="3">
    <source>
        <dbReference type="ARBA" id="ARBA00038201"/>
    </source>
</evidence>
<sequence>MPAFTLHELLPKLKLRVTAIHQHGAQRSWRDRLYVGTATGAVQVYSFEIPNESGSQVVPSVKLLRTYQLSKRPIDQISVLGVSNQIAILSDTVVTLHPPDFGKGVTTLAAARTAHHFAITSYTGQSQVQSKNANDQAGDQQERRDLLVIGCRKKVVVYGAGKTLKDPWELSLQHSPRTVLLPSPATSNNPLPETVHLLYSPTSSVILHINPSSSQRLSISELSNAAFPPPRDNGRPLDHTHTNTFNASDNAPEKSGVGGLGMGMGALSGLGGYVGLGGKAAIPLGTRTVGGEVVIVRDAYNHPFIYSAVPLLPAAGGMSTLPIPSLQVHLSPTLSLREAIKVPAPPVGTAIVSVLSPILVESSTPAVSTSAAPKALFVSTPSDKNLSATEGSSVWVVEAGDIGEQVDDLVKDGRVLDAIGLAEAVGDESLSPSRRLRQLKILYAVQQFGKGQFQDAMDTFLIFNVNPALIIALFPAEIISGRLHVARTKWMELFGAVAGAKLEPDESVERNDEPSKGLLRKVAGLSLTNKASADTLRTAAQNDDTASVASAEPTSAVVPLDDNIVPRQALEALMYFLSDRRQKLTGAITALDSPLPAESALPPLSSLSGEELHALPSVPMMELEPEQLLRTAQVIYTALIKVYLVARPVLVGSLCRIENWCDVEEVEELLKEKQKFSDLIDLYQGKKMHNKALAMLHELAKDEEDKLDRYPPTIRYLQKLGPSELALILETSEWIFKEDPMMALQIFTADEPEVEALPRKDVADFLHKQNVDAYRGYLEHIIRDLGEKGPDYHDKLAEVYLERARAVYQKSPAEKPEEYVTLLDFLSSSTHYRANRILPRLKDDTMPEAKAVLLGRIGKHEEALRIYVFTLEDYPAAEAYCARVYAKEPDPTGIFLMLLRIYLRPMPSSKDPVLLEPALLLIATQGTRLDATHVLDLLPPLVTMEDVRAFFIKTLRNSTTRKNDHRIVKSLVGARKEEVERVLMGLQVKRVRITDQRLCPQCQKRLGTSAIAVHAPRGEVTHLHCKDAFSARLARLRN</sequence>
<dbReference type="InterPro" id="IPR000547">
    <property type="entry name" value="Clathrin_H-chain/VPS_repeat"/>
</dbReference>
<evidence type="ECO:0000313" key="9">
    <source>
        <dbReference type="Proteomes" id="UP001182556"/>
    </source>
</evidence>
<comment type="caution">
    <text evidence="8">The sequence shown here is derived from an EMBL/GenBank/DDBJ whole genome shotgun (WGS) entry which is preliminary data.</text>
</comment>
<evidence type="ECO:0000259" key="7">
    <source>
        <dbReference type="Pfam" id="PF10367"/>
    </source>
</evidence>
<organism evidence="8 9">
    <name type="scientific">Papiliotrema laurentii</name>
    <name type="common">Cryptococcus laurentii</name>
    <dbReference type="NCBI Taxonomy" id="5418"/>
    <lineage>
        <taxon>Eukaryota</taxon>
        <taxon>Fungi</taxon>
        <taxon>Dikarya</taxon>
        <taxon>Basidiomycota</taxon>
        <taxon>Agaricomycotina</taxon>
        <taxon>Tremellomycetes</taxon>
        <taxon>Tremellales</taxon>
        <taxon>Rhynchogastremaceae</taxon>
        <taxon>Papiliotrema</taxon>
    </lineage>
</organism>
<evidence type="ECO:0000259" key="6">
    <source>
        <dbReference type="Pfam" id="PF10366"/>
    </source>
</evidence>
<evidence type="ECO:0000256" key="4">
    <source>
        <dbReference type="PROSITE-ProRule" id="PRU01006"/>
    </source>
</evidence>
<dbReference type="GO" id="GO:0012505">
    <property type="term" value="C:endomembrane system"/>
    <property type="evidence" value="ECO:0007669"/>
    <property type="project" value="UniProtKB-SubCell"/>
</dbReference>
<evidence type="ECO:0000256" key="1">
    <source>
        <dbReference type="ARBA" id="ARBA00004184"/>
    </source>
</evidence>
<evidence type="ECO:0000313" key="8">
    <source>
        <dbReference type="EMBL" id="KAK1927614.1"/>
    </source>
</evidence>
<dbReference type="EMBL" id="JAODAN010000001">
    <property type="protein sequence ID" value="KAK1927614.1"/>
    <property type="molecule type" value="Genomic_DNA"/>
</dbReference>
<feature type="domain" description="Vacuolar sorting protein 39/Transforming growth factor beta receptor-associated zinc finger" evidence="7">
    <location>
        <begin position="989"/>
        <end position="1028"/>
    </location>
</feature>